<dbReference type="OMA" id="YINHENL"/>
<dbReference type="PANTHER" id="PTHR23360:SF11">
    <property type="entry name" value="G-PROTEIN COUPLED RECEPTORS FAMILY 1 PROFILE DOMAIN-CONTAINING PROTEIN"/>
    <property type="match status" value="1"/>
</dbReference>
<dbReference type="InterPro" id="IPR047130">
    <property type="entry name" value="7TM_GPCR_Srsx_nematod"/>
</dbReference>
<reference evidence="7" key="1">
    <citation type="submission" date="2007-07" db="EMBL/GenBank/DDBJ databases">
        <title>PCAP assembly of the Caenorhabditis remanei genome.</title>
        <authorList>
            <consortium name="The Caenorhabditis remanei Sequencing Consortium"/>
            <person name="Wilson R.K."/>
        </authorList>
    </citation>
    <scope>NUCLEOTIDE SEQUENCE [LARGE SCALE GENOMIC DNA]</scope>
    <source>
        <strain evidence="7">PB4641</strain>
    </source>
</reference>
<dbReference type="GeneID" id="9810824"/>
<dbReference type="PANTHER" id="PTHR23360">
    <property type="entry name" value="G-PROTEIN COUPLED RECEPTORS FAMILY 1 PROFILE DOMAIN-CONTAINING PROTEIN-RELATED"/>
    <property type="match status" value="1"/>
</dbReference>
<accession>E3LUI7</accession>
<dbReference type="InterPro" id="IPR017452">
    <property type="entry name" value="GPCR_Rhodpsn_7TM"/>
</dbReference>
<dbReference type="EMBL" id="DS268415">
    <property type="protein sequence ID" value="EFP11152.1"/>
    <property type="molecule type" value="Genomic_DNA"/>
</dbReference>
<dbReference type="OrthoDB" id="5833188at2759"/>
<dbReference type="Gene3D" id="1.20.1070.10">
    <property type="entry name" value="Rhodopsin 7-helix transmembrane proteins"/>
    <property type="match status" value="1"/>
</dbReference>
<feature type="transmembrane region" description="Helical" evidence="5">
    <location>
        <begin position="194"/>
        <end position="217"/>
    </location>
</feature>
<dbReference type="GO" id="GO:0016020">
    <property type="term" value="C:membrane"/>
    <property type="evidence" value="ECO:0007669"/>
    <property type="project" value="UniProtKB-SubCell"/>
</dbReference>
<comment type="subcellular location">
    <subcellularLocation>
        <location evidence="1">Membrane</location>
    </subcellularLocation>
</comment>
<evidence type="ECO:0000256" key="5">
    <source>
        <dbReference type="SAM" id="Phobius"/>
    </source>
</evidence>
<protein>
    <submittedName>
        <fullName evidence="7">CRE-SRSX-18 protein</fullName>
    </submittedName>
</protein>
<dbReference type="STRING" id="31234.E3LUI7"/>
<feature type="transmembrane region" description="Helical" evidence="5">
    <location>
        <begin position="155"/>
        <end position="182"/>
    </location>
</feature>
<dbReference type="RefSeq" id="XP_003112631.2">
    <property type="nucleotide sequence ID" value="XM_003112583.2"/>
</dbReference>
<dbReference type="KEGG" id="crq:GCK72_017835"/>
<keyword evidence="3 5" id="KW-1133">Transmembrane helix</keyword>
<feature type="transmembrane region" description="Helical" evidence="5">
    <location>
        <begin position="237"/>
        <end position="259"/>
    </location>
</feature>
<proteinExistence type="predicted"/>
<keyword evidence="4 5" id="KW-0472">Membrane</keyword>
<dbReference type="PROSITE" id="PS50262">
    <property type="entry name" value="G_PROTEIN_RECEP_F1_2"/>
    <property type="match status" value="1"/>
</dbReference>
<dbReference type="Proteomes" id="UP000008281">
    <property type="component" value="Unassembled WGS sequence"/>
</dbReference>
<feature type="transmembrane region" description="Helical" evidence="5">
    <location>
        <begin position="295"/>
        <end position="318"/>
    </location>
</feature>
<evidence type="ECO:0000256" key="4">
    <source>
        <dbReference type="ARBA" id="ARBA00023136"/>
    </source>
</evidence>
<evidence type="ECO:0000313" key="7">
    <source>
        <dbReference type="EMBL" id="EFP11152.1"/>
    </source>
</evidence>
<feature type="domain" description="G-protein coupled receptors family 1 profile" evidence="6">
    <location>
        <begin position="97"/>
        <end position="346"/>
    </location>
</feature>
<name>E3LUI7_CAERE</name>
<feature type="transmembrane region" description="Helical" evidence="5">
    <location>
        <begin position="45"/>
        <end position="63"/>
    </location>
</feature>
<dbReference type="InterPro" id="IPR019424">
    <property type="entry name" value="7TM_GPCR_Srsx"/>
</dbReference>
<feature type="transmembrane region" description="Helical" evidence="5">
    <location>
        <begin position="83"/>
        <end position="103"/>
    </location>
</feature>
<dbReference type="CDD" id="cd00637">
    <property type="entry name" value="7tm_classA_rhodopsin-like"/>
    <property type="match status" value="1"/>
</dbReference>
<dbReference type="SMART" id="SM01381">
    <property type="entry name" value="7TM_GPCR_Srsx"/>
    <property type="match status" value="1"/>
</dbReference>
<gene>
    <name evidence="7" type="primary">Cre-srsx-18</name>
    <name evidence="7" type="ORF">CRE_30830</name>
</gene>
<keyword evidence="2 5" id="KW-0812">Transmembrane</keyword>
<feature type="transmembrane region" description="Helical" evidence="5">
    <location>
        <begin position="115"/>
        <end position="135"/>
    </location>
</feature>
<dbReference type="CTD" id="9810824"/>
<dbReference type="eggNOG" id="ENOG502TG1X">
    <property type="taxonomic scope" value="Eukaryota"/>
</dbReference>
<keyword evidence="8" id="KW-1185">Reference proteome</keyword>
<evidence type="ECO:0000256" key="1">
    <source>
        <dbReference type="ARBA" id="ARBA00004370"/>
    </source>
</evidence>
<dbReference type="GO" id="GO:0004930">
    <property type="term" value="F:G protein-coupled receptor activity"/>
    <property type="evidence" value="ECO:0007669"/>
    <property type="project" value="InterPro"/>
</dbReference>
<dbReference type="AlphaFoldDB" id="E3LUI7"/>
<dbReference type="InParanoid" id="E3LUI7"/>
<dbReference type="InterPro" id="IPR000276">
    <property type="entry name" value="GPCR_Rhodpsn"/>
</dbReference>
<evidence type="ECO:0000256" key="3">
    <source>
        <dbReference type="ARBA" id="ARBA00022989"/>
    </source>
</evidence>
<dbReference type="Pfam" id="PF10320">
    <property type="entry name" value="7TM_GPCR_Srsx"/>
    <property type="match status" value="1"/>
</dbReference>
<evidence type="ECO:0000313" key="8">
    <source>
        <dbReference type="Proteomes" id="UP000008281"/>
    </source>
</evidence>
<dbReference type="FunCoup" id="E3LUI7">
    <property type="interactions" value="26"/>
</dbReference>
<evidence type="ECO:0000259" key="6">
    <source>
        <dbReference type="PROSITE" id="PS50262"/>
    </source>
</evidence>
<evidence type="ECO:0000256" key="2">
    <source>
        <dbReference type="ARBA" id="ARBA00022692"/>
    </source>
</evidence>
<sequence length="392" mass="45475">MKQLQVYIFHFDRPPEVELLIRKLSSFLIENSQHTFCHTSRSSSFFLLFVFSPSIFCRFRVYIEAMNFQKETMPLYFRMLPFLQAYTVIVCCVGLFGNVNLIIATCRYKSLRTKLGCLLMISTISHTICLISELISVKLKLRFTQTHRDECFRFVVVYMFAVLFQSTLFLMMAIDLLLAVVMPIRHKLWQRGPYLLILCTPPIVFSSFAIFIEQLYINHENLLMCTVSLAAPRNVRFWGTIITFSTVLLAVALILITAVKVHINEQSSSSPFIRHSSNSMTKRPRSSEVKLLKSLATLIFFFICSWTLSVVLFHVAMYFDSSIGYQFHKYTFILQLPTFCQNFFVTALRSPRYARAYMEQLSFLPCIKARKSILKARQSSNNCSKPNHIAEL</sequence>
<feature type="transmembrane region" description="Helical" evidence="5">
    <location>
        <begin position="330"/>
        <end position="348"/>
    </location>
</feature>
<dbReference type="SUPFAM" id="SSF81321">
    <property type="entry name" value="Family A G protein-coupled receptor-like"/>
    <property type="match status" value="1"/>
</dbReference>
<organism evidence="8">
    <name type="scientific">Caenorhabditis remanei</name>
    <name type="common">Caenorhabditis vulgaris</name>
    <dbReference type="NCBI Taxonomy" id="31234"/>
    <lineage>
        <taxon>Eukaryota</taxon>
        <taxon>Metazoa</taxon>
        <taxon>Ecdysozoa</taxon>
        <taxon>Nematoda</taxon>
        <taxon>Chromadorea</taxon>
        <taxon>Rhabditida</taxon>
        <taxon>Rhabditina</taxon>
        <taxon>Rhabditomorpha</taxon>
        <taxon>Rhabditoidea</taxon>
        <taxon>Rhabditidae</taxon>
        <taxon>Peloderinae</taxon>
        <taxon>Caenorhabditis</taxon>
    </lineage>
</organism>
<dbReference type="HOGENOM" id="CLU_066307_0_0_1"/>